<accession>A0ABU6KLK3</accession>
<proteinExistence type="predicted"/>
<feature type="domain" description="DUF2357" evidence="1">
    <location>
        <begin position="68"/>
        <end position="295"/>
    </location>
</feature>
<dbReference type="RefSeq" id="WP_327608863.1">
    <property type="nucleotide sequence ID" value="NZ_JARZFX010000012.1"/>
</dbReference>
<evidence type="ECO:0000313" key="2">
    <source>
        <dbReference type="EMBL" id="MEC5425314.1"/>
    </source>
</evidence>
<comment type="caution">
    <text evidence="2">The sequence shown here is derived from an EMBL/GenBank/DDBJ whole genome shotgun (WGS) entry which is preliminary data.</text>
</comment>
<dbReference type="Pfam" id="PF09823">
    <property type="entry name" value="DUF2357"/>
    <property type="match status" value="1"/>
</dbReference>
<keyword evidence="3" id="KW-1185">Reference proteome</keyword>
<gene>
    <name evidence="2" type="ORF">QGM71_17675</name>
</gene>
<sequence length="496" mass="59086">MVQHNSGVSFSVWDHSTQSWQSIEEGFLEEARSYRWRCMSNEPIQITMQSVPLLMTKMIEGWEGVFETPFQSGFIQFEIRTGEQLNRIESYVYPDGRKLTLQQYETLLQEVIEEAVICFEKGGLEADVNAAGFSRKCSMLQWNYIESQIIQLRTIFRKMESHPLRVLRRKEEIVKREKIKQITPSTLSWMERYGQTYGGSPSRLPSHLKSTIVKETFNVYENQVVLAQLNELRKLLQDYSKMNHAVIRKKALQYIDWISRWKKTNFLNKVKPHIGTIKITQVFRKHPMYRLWFQWFQNLYNYKNITFDIKDRLPLKDTYELYEMWCYMQIVKSLRELDLLESPSDMFTYQDNYYFLNLSENKQSVVHLVNGAKLTYQKIIQNNTKPYYSYTQRMIPDIVIENRGSLYVLDPKYRVSSNLSMALGEMHKYRDGILNSETDQKVVEEVYILTPKRAVMPEEKDFYDQDFHQKYKMGAFCFKPGVEIKGFKDWVKGLFF</sequence>
<organism evidence="2 3">
    <name type="scientific">Virgibacillus tibetensis</name>
    <dbReference type="NCBI Taxonomy" id="3042313"/>
    <lineage>
        <taxon>Bacteria</taxon>
        <taxon>Bacillati</taxon>
        <taxon>Bacillota</taxon>
        <taxon>Bacilli</taxon>
        <taxon>Bacillales</taxon>
        <taxon>Bacillaceae</taxon>
        <taxon>Virgibacillus</taxon>
    </lineage>
</organism>
<dbReference type="EMBL" id="JARZFX010000012">
    <property type="protein sequence ID" value="MEC5425314.1"/>
    <property type="molecule type" value="Genomic_DNA"/>
</dbReference>
<dbReference type="InterPro" id="IPR007505">
    <property type="entry name" value="PDDEXK_7"/>
</dbReference>
<dbReference type="Pfam" id="PF04411">
    <property type="entry name" value="PDDEXK_7"/>
    <property type="match status" value="1"/>
</dbReference>
<dbReference type="Proteomes" id="UP001335737">
    <property type="component" value="Unassembled WGS sequence"/>
</dbReference>
<protein>
    <submittedName>
        <fullName evidence="2">DUF2357 domain-containing protein</fullName>
    </submittedName>
</protein>
<evidence type="ECO:0000313" key="3">
    <source>
        <dbReference type="Proteomes" id="UP001335737"/>
    </source>
</evidence>
<reference evidence="2 3" key="1">
    <citation type="journal article" date="2024" name="Int. J. Syst. Evol. Microbiol.">
        <title>Virgibacillus tibetensis sp. nov., isolated from salt lake on the Tibetan Plateau of China.</title>
        <authorList>
            <person name="Phurbu D."/>
            <person name="Liu Z.-X."/>
            <person name="Wang R."/>
            <person name="Zheng Y.-Y."/>
            <person name="Liu H.-C."/>
            <person name="Zhou Y.-G."/>
            <person name="Yu Y.-J."/>
            <person name="Li A.-H."/>
        </authorList>
    </citation>
    <scope>NUCLEOTIDE SEQUENCE [LARGE SCALE GENOMIC DNA]</scope>
    <source>
        <strain evidence="2 3">C22-A2</strain>
    </source>
</reference>
<evidence type="ECO:0000259" key="1">
    <source>
        <dbReference type="Pfam" id="PF09823"/>
    </source>
</evidence>
<name>A0ABU6KLK3_9BACI</name>
<dbReference type="InterPro" id="IPR018633">
    <property type="entry name" value="DUF2357"/>
</dbReference>